<dbReference type="Gene3D" id="3.40.50.2000">
    <property type="entry name" value="Glycogen Phosphorylase B"/>
    <property type="match status" value="1"/>
</dbReference>
<organism evidence="2 3">
    <name type="scientific">Sandaracinus amylolyticus</name>
    <dbReference type="NCBI Taxonomy" id="927083"/>
    <lineage>
        <taxon>Bacteria</taxon>
        <taxon>Pseudomonadati</taxon>
        <taxon>Myxococcota</taxon>
        <taxon>Polyangia</taxon>
        <taxon>Polyangiales</taxon>
        <taxon>Sandaracinaceae</taxon>
        <taxon>Sandaracinus</taxon>
    </lineage>
</organism>
<evidence type="ECO:0000313" key="2">
    <source>
        <dbReference type="EMBL" id="AKF04695.1"/>
    </source>
</evidence>
<dbReference type="SUPFAM" id="SSF53756">
    <property type="entry name" value="UDP-Glycosyltransferase/glycogen phosphorylase"/>
    <property type="match status" value="1"/>
</dbReference>
<reference evidence="2 3" key="1">
    <citation type="submission" date="2015-03" db="EMBL/GenBank/DDBJ databases">
        <title>Genome assembly of Sandaracinus amylolyticus DSM 53668.</title>
        <authorList>
            <person name="Sharma G."/>
            <person name="Subramanian S."/>
        </authorList>
    </citation>
    <scope>NUCLEOTIDE SEQUENCE [LARGE SCALE GENOMIC DNA]</scope>
    <source>
        <strain evidence="2 3">DSM 53668</strain>
    </source>
</reference>
<keyword evidence="3" id="KW-1185">Reference proteome</keyword>
<sequence length="361" mass="40572">MRITFVVAAADLSGGCRVIAIHARRLRERGHEVRVVAPAPRRPTMREYARAIVKRHPWPRRPSTQSHFDVQGVPLTRLREHRPITEHDLPDADVIVATWWETAKWIRDLPRRKGAKAYFVQGWERFIEGQPGDDVDATLSLPYHKIVISRFLGDVVRRVSGDEDVTLARNAIDGSQFDAPPRGRQSRPTLGFVYSPSHWKGFDVTREAIARVRREVPELAVIGFGAEHELPSQPLPPESTFELRPPQSRIPELYASADVWMSSSRIEGFGLPALEAMACRTPLVATRYGGTPDLVTPGESGYLVDVDDAETLAMRALDVLSMREREWSRMSEAAHRAAHSHTWADASCAFESGLRRAIEKA</sequence>
<dbReference type="RefSeq" id="WP_053232008.1">
    <property type="nucleotide sequence ID" value="NZ_CP011125.1"/>
</dbReference>
<dbReference type="KEGG" id="samy:DB32_001844"/>
<dbReference type="CDD" id="cd03801">
    <property type="entry name" value="GT4_PimA-like"/>
    <property type="match status" value="1"/>
</dbReference>
<name>A0A0F6YGH3_9BACT</name>
<gene>
    <name evidence="2" type="ORF">DB32_001844</name>
</gene>
<dbReference type="AlphaFoldDB" id="A0A0F6YGH3"/>
<dbReference type="PANTHER" id="PTHR45947:SF3">
    <property type="entry name" value="SULFOQUINOVOSYL TRANSFERASE SQD2"/>
    <property type="match status" value="1"/>
</dbReference>
<dbReference type="InterPro" id="IPR001296">
    <property type="entry name" value="Glyco_trans_1"/>
</dbReference>
<accession>A0A0F6YGH3</accession>
<dbReference type="InterPro" id="IPR050194">
    <property type="entry name" value="Glycosyltransferase_grp1"/>
</dbReference>
<dbReference type="Pfam" id="PF00534">
    <property type="entry name" value="Glycos_transf_1"/>
    <property type="match status" value="1"/>
</dbReference>
<protein>
    <submittedName>
        <fullName evidence="2">Glycosyltransferase</fullName>
    </submittedName>
</protein>
<feature type="domain" description="Glycosyl transferase family 1" evidence="1">
    <location>
        <begin position="186"/>
        <end position="334"/>
    </location>
</feature>
<dbReference type="STRING" id="927083.DB32_001844"/>
<evidence type="ECO:0000259" key="1">
    <source>
        <dbReference type="Pfam" id="PF00534"/>
    </source>
</evidence>
<evidence type="ECO:0000313" key="3">
    <source>
        <dbReference type="Proteomes" id="UP000034883"/>
    </source>
</evidence>
<dbReference type="Proteomes" id="UP000034883">
    <property type="component" value="Chromosome"/>
</dbReference>
<proteinExistence type="predicted"/>
<dbReference type="PANTHER" id="PTHR45947">
    <property type="entry name" value="SULFOQUINOVOSYL TRANSFERASE SQD2"/>
    <property type="match status" value="1"/>
</dbReference>
<keyword evidence="2" id="KW-0808">Transferase</keyword>
<dbReference type="EMBL" id="CP011125">
    <property type="protein sequence ID" value="AKF04695.1"/>
    <property type="molecule type" value="Genomic_DNA"/>
</dbReference>
<dbReference type="OrthoDB" id="9806653at2"/>
<dbReference type="Gene3D" id="3.40.50.11090">
    <property type="match status" value="1"/>
</dbReference>
<dbReference type="GO" id="GO:0016757">
    <property type="term" value="F:glycosyltransferase activity"/>
    <property type="evidence" value="ECO:0007669"/>
    <property type="project" value="InterPro"/>
</dbReference>